<organism evidence="2 4">
    <name type="scientific">Pyrococcus abyssi (strain GE5 / Orsay)</name>
    <dbReference type="NCBI Taxonomy" id="272844"/>
    <lineage>
        <taxon>Archaea</taxon>
        <taxon>Methanobacteriati</taxon>
        <taxon>Methanobacteriota</taxon>
        <taxon>Thermococci</taxon>
        <taxon>Thermococcales</taxon>
        <taxon>Thermococcaceae</taxon>
        <taxon>Pyrococcus</taxon>
    </lineage>
</organism>
<dbReference type="PIR" id="D75051">
    <property type="entry name" value="D75051"/>
</dbReference>
<dbReference type="Pfam" id="PF00149">
    <property type="entry name" value="Metallophos"/>
    <property type="match status" value="1"/>
</dbReference>
<dbReference type="STRING" id="272844.PAB0926"/>
<reference evidence="2" key="1">
    <citation type="submission" date="1999-07" db="EMBL/GenBank/DDBJ databases">
        <authorList>
            <person name="Genoscope"/>
        </authorList>
    </citation>
    <scope>NUCLEOTIDE SEQUENCE</scope>
    <source>
        <strain evidence="2">Orsay</strain>
    </source>
</reference>
<dbReference type="SUPFAM" id="SSF56300">
    <property type="entry name" value="Metallo-dependent phosphatases"/>
    <property type="match status" value="1"/>
</dbReference>
<evidence type="ECO:0000313" key="4">
    <source>
        <dbReference type="Proteomes" id="UP000000810"/>
    </source>
</evidence>
<dbReference type="AlphaFoldDB" id="Q9UYV7"/>
<keyword evidence="3" id="KW-0540">Nuclease</keyword>
<dbReference type="PANTHER" id="PTHR39323">
    <property type="entry name" value="BLR1149 PROTEIN"/>
    <property type="match status" value="1"/>
</dbReference>
<keyword evidence="4" id="KW-1185">Reference proteome</keyword>
<dbReference type="eggNOG" id="arCOG01150">
    <property type="taxonomic scope" value="Archaea"/>
</dbReference>
<evidence type="ECO:0000313" key="5">
    <source>
        <dbReference type="Proteomes" id="UP000009139"/>
    </source>
</evidence>
<dbReference type="EMBL" id="HE613800">
    <property type="protein sequence ID" value="CCE70843.1"/>
    <property type="molecule type" value="Genomic_DNA"/>
</dbReference>
<dbReference type="Proteomes" id="UP000000810">
    <property type="component" value="Chromosome"/>
</dbReference>
<gene>
    <name evidence="2" type="ordered locus">PAB0926</name>
</gene>
<sequence>MSIQDFSSYSFVFKTRLGRTLVLADPHLAFEPFKGINVRSKLEKKLANFIKSQDVDAVIILGDVKEEIGLSGFTEKVLQEFFAELKELGIIITKGNHDGRIEDVAYRFDNVEVLPYFLDKEILFIHGHSRLPDVKFKKIVMGHIHPSTIVSLGRVKKKMKCFLRTPRIIVFPTINPFYEGMDLKQGVKLSPVLRGVREFEIIIPPGIYLSKVTI</sequence>
<evidence type="ECO:0000313" key="3">
    <source>
        <dbReference type="EMBL" id="CCE70843.1"/>
    </source>
</evidence>
<keyword evidence="3" id="KW-0378">Hydrolase</keyword>
<dbReference type="PANTHER" id="PTHR39323:SF1">
    <property type="entry name" value="BLR1149 PROTEIN"/>
    <property type="match status" value="1"/>
</dbReference>
<dbReference type="HOGENOM" id="CLU_075478_0_1_2"/>
<dbReference type="Gene3D" id="3.60.21.10">
    <property type="match status" value="1"/>
</dbReference>
<dbReference type="RefSeq" id="WP_010868515.1">
    <property type="nucleotide sequence ID" value="NC_000868.1"/>
</dbReference>
<name>Q9UYV7_PYRAB</name>
<reference evidence="2" key="3">
    <citation type="journal article" date="2001" name="Genome Res.">
        <title>Genome evolution at the genus level: comparison of three complete genomes of hyperthermophilic archaea.</title>
        <authorList>
            <person name="Lecompte O."/>
            <person name="Ripp R."/>
            <person name="Puzos-Barbe V."/>
            <person name="Duprat S."/>
            <person name="Heilig R."/>
            <person name="Dietrich J."/>
            <person name="Thierry J.C."/>
            <person name="Poch O."/>
        </authorList>
    </citation>
    <scope>NUCLEOTIDE SEQUENCE</scope>
    <source>
        <strain evidence="2">Orsay</strain>
    </source>
</reference>
<dbReference type="InterPro" id="IPR029052">
    <property type="entry name" value="Metallo-depent_PP-like"/>
</dbReference>
<dbReference type="PIRSF" id="PIRSF000887">
    <property type="entry name" value="Pesterase_MJ0037"/>
    <property type="match status" value="1"/>
</dbReference>
<dbReference type="CDD" id="cd07391">
    <property type="entry name" value="MPP_PF1019"/>
    <property type="match status" value="1"/>
</dbReference>
<dbReference type="PATRIC" id="fig|272844.11.peg.1488"/>
<evidence type="ECO:0000313" key="2">
    <source>
        <dbReference type="EMBL" id="CAB50305.1"/>
    </source>
</evidence>
<dbReference type="KEGG" id="pab:PAB0926"/>
<feature type="domain" description="Calcineurin-like phosphoesterase" evidence="1">
    <location>
        <begin position="19"/>
        <end position="147"/>
    </location>
</feature>
<dbReference type="Proteomes" id="UP000009139">
    <property type="component" value="Chromosome"/>
</dbReference>
<reference evidence="2 4" key="4">
    <citation type="journal article" date="2003" name="Mol. Microbiol.">
        <title>An integrated analysis of the genome of the hyperthermophilic archaeon Pyrococcus abyssi.</title>
        <authorList>
            <person name="Cohen G."/>
            <person name="Barbe V."/>
            <person name="Flament D."/>
            <person name="Galperin M."/>
            <person name="Heilig R."/>
            <person name="Ripp R."/>
            <person name="Lecompte O."/>
            <person name="Prieur D."/>
            <person name="Poch O."/>
            <person name="Quellerou J."/>
            <person name="Thierry J.C."/>
            <person name="Van der Oost J."/>
            <person name="Weissenbach J."/>
            <person name="Zivanovic Y."/>
            <person name="Forterre P."/>
        </authorList>
    </citation>
    <scope>NUCLEOTIDE SEQUENCE [LARGE SCALE GENOMIC DNA]</scope>
    <source>
        <strain evidence="4">GE5 / Orsay</strain>
        <strain evidence="2">Orsay</strain>
    </source>
</reference>
<dbReference type="EMBL" id="AJ248287">
    <property type="protein sequence ID" value="CAB50305.1"/>
    <property type="molecule type" value="Genomic_DNA"/>
</dbReference>
<dbReference type="GO" id="GO:0004527">
    <property type="term" value="F:exonuclease activity"/>
    <property type="evidence" value="ECO:0007669"/>
    <property type="project" value="UniProtKB-KW"/>
</dbReference>
<dbReference type="InterPro" id="IPR004843">
    <property type="entry name" value="Calcineurin-like_PHP"/>
</dbReference>
<protein>
    <submittedName>
        <fullName evidence="2 3">Exonuclease sbcd related</fullName>
    </submittedName>
</protein>
<keyword evidence="3" id="KW-0269">Exonuclease</keyword>
<proteinExistence type="predicted"/>
<accession>Q9UYV7</accession>
<dbReference type="InterPro" id="IPR024173">
    <property type="entry name" value="Pesterase_MJ0037-like"/>
</dbReference>
<reference evidence="3 5" key="5">
    <citation type="journal article" date="2012" name="Curr. Microbiol.">
        <title>Re-annotation of two hyperthermophilic archaea Pyrococcus abyssi GE5 and Pyrococcus furiosus DSM 3638.</title>
        <authorList>
            <person name="Gao J."/>
            <person name="Wang J."/>
        </authorList>
    </citation>
    <scope>GENOME REANNOTATION</scope>
    <source>
        <strain evidence="3">GE5</strain>
        <strain evidence="5">GE5 / Orsay</strain>
    </source>
</reference>
<evidence type="ECO:0000259" key="1">
    <source>
        <dbReference type="Pfam" id="PF00149"/>
    </source>
</evidence>
<reference evidence="2" key="2">
    <citation type="journal article" date="2000" name="J. Mol. Biol.">
        <title>Archaeal homologs of eukaryotic methylation guide small nucleolar RNAs: lessons from the Pyrococcus genomes.</title>
        <authorList>
            <person name="Gaspin C."/>
            <person name="Cavaille J."/>
            <person name="Erauso G."/>
        </authorList>
    </citation>
    <scope>NUCLEOTIDE SEQUENCE</scope>
    <source>
        <strain evidence="2">Orsay</strain>
    </source>
</reference>